<proteinExistence type="predicted"/>
<dbReference type="Gene3D" id="3.40.50.150">
    <property type="entry name" value="Vaccinia Virus protein VP39"/>
    <property type="match status" value="1"/>
</dbReference>
<feature type="domain" description="Methyltransferase type 11" evidence="1">
    <location>
        <begin position="38"/>
        <end position="131"/>
    </location>
</feature>
<protein>
    <submittedName>
        <fullName evidence="2">SAM-dependent methyltransferase</fullName>
    </submittedName>
</protein>
<name>A0ABS2M4Z3_9ACTN</name>
<evidence type="ECO:0000313" key="3">
    <source>
        <dbReference type="Proteomes" id="UP000732378"/>
    </source>
</evidence>
<keyword evidence="3" id="KW-1185">Reference proteome</keyword>
<dbReference type="SUPFAM" id="SSF53335">
    <property type="entry name" value="S-adenosyl-L-methionine-dependent methyltransferases"/>
    <property type="match status" value="1"/>
</dbReference>
<dbReference type="InterPro" id="IPR052356">
    <property type="entry name" value="Thiol_S-MT"/>
</dbReference>
<dbReference type="EMBL" id="JAFBBZ010000001">
    <property type="protein sequence ID" value="MBM7506244.1"/>
    <property type="molecule type" value="Genomic_DNA"/>
</dbReference>
<keyword evidence="2" id="KW-0808">Transferase</keyword>
<dbReference type="GO" id="GO:0008168">
    <property type="term" value="F:methyltransferase activity"/>
    <property type="evidence" value="ECO:0007669"/>
    <property type="project" value="UniProtKB-KW"/>
</dbReference>
<dbReference type="PANTHER" id="PTHR45036">
    <property type="entry name" value="METHYLTRANSFERASE LIKE 7B"/>
    <property type="match status" value="1"/>
</dbReference>
<dbReference type="Pfam" id="PF08241">
    <property type="entry name" value="Methyltransf_11"/>
    <property type="match status" value="1"/>
</dbReference>
<dbReference type="InterPro" id="IPR029063">
    <property type="entry name" value="SAM-dependent_MTases_sf"/>
</dbReference>
<dbReference type="GO" id="GO:0032259">
    <property type="term" value="P:methylation"/>
    <property type="evidence" value="ECO:0007669"/>
    <property type="project" value="UniProtKB-KW"/>
</dbReference>
<sequence>MSMWEERVLPRLVDRALATPPVQQLRAATCAGLTGRVLEIGFGSGLNIEHLPPEVVSLDAVEPSDLGWSLSQDRRSESRVPVRRVGLDGQRLDAPDAAYDAVLCTFSLCTIPDAALAAREVHRVLRPGGRLHLLEHGVSPDDRVRAWQHRLEPVQRRVAGGCHLTRDPLRLVADAGLRVEDSEQRYLPGPAVGRPWTYGYRAVATRPT</sequence>
<dbReference type="InterPro" id="IPR013216">
    <property type="entry name" value="Methyltransf_11"/>
</dbReference>
<dbReference type="RefSeq" id="WP_193668827.1">
    <property type="nucleotide sequence ID" value="NZ_JACDTV010000006.1"/>
</dbReference>
<dbReference type="CDD" id="cd02440">
    <property type="entry name" value="AdoMet_MTases"/>
    <property type="match status" value="1"/>
</dbReference>
<comment type="caution">
    <text evidence="2">The sequence shown here is derived from an EMBL/GenBank/DDBJ whole genome shotgun (WGS) entry which is preliminary data.</text>
</comment>
<dbReference type="PANTHER" id="PTHR45036:SF1">
    <property type="entry name" value="METHYLTRANSFERASE LIKE 7A"/>
    <property type="match status" value="1"/>
</dbReference>
<organism evidence="2 3">
    <name type="scientific">Nocardioides salarius</name>
    <dbReference type="NCBI Taxonomy" id="374513"/>
    <lineage>
        <taxon>Bacteria</taxon>
        <taxon>Bacillati</taxon>
        <taxon>Actinomycetota</taxon>
        <taxon>Actinomycetes</taxon>
        <taxon>Propionibacteriales</taxon>
        <taxon>Nocardioidaceae</taxon>
        <taxon>Nocardioides</taxon>
    </lineage>
</organism>
<reference evidence="2 3" key="1">
    <citation type="submission" date="2021-01" db="EMBL/GenBank/DDBJ databases">
        <title>Sequencing the genomes of 1000 actinobacteria strains.</title>
        <authorList>
            <person name="Klenk H.-P."/>
        </authorList>
    </citation>
    <scope>NUCLEOTIDE SEQUENCE [LARGE SCALE GENOMIC DNA]</scope>
    <source>
        <strain evidence="2 3">DSM 18239</strain>
    </source>
</reference>
<accession>A0ABS2M4Z3</accession>
<gene>
    <name evidence="2" type="ORF">JOE61_000058</name>
</gene>
<evidence type="ECO:0000259" key="1">
    <source>
        <dbReference type="Pfam" id="PF08241"/>
    </source>
</evidence>
<keyword evidence="2" id="KW-0489">Methyltransferase</keyword>
<evidence type="ECO:0000313" key="2">
    <source>
        <dbReference type="EMBL" id="MBM7506244.1"/>
    </source>
</evidence>
<dbReference type="Proteomes" id="UP000732378">
    <property type="component" value="Unassembled WGS sequence"/>
</dbReference>